<dbReference type="GO" id="GO:0000155">
    <property type="term" value="F:phosphorelay sensor kinase activity"/>
    <property type="evidence" value="ECO:0007669"/>
    <property type="project" value="InterPro"/>
</dbReference>
<dbReference type="EMBL" id="QNRK01000030">
    <property type="protein sequence ID" value="RBP06453.1"/>
    <property type="molecule type" value="Genomic_DNA"/>
</dbReference>
<dbReference type="Pfam" id="PF00072">
    <property type="entry name" value="Response_reg"/>
    <property type="match status" value="1"/>
</dbReference>
<feature type="domain" description="PAS" evidence="17">
    <location>
        <begin position="151"/>
        <end position="221"/>
    </location>
</feature>
<evidence type="ECO:0000313" key="19">
    <source>
        <dbReference type="Proteomes" id="UP000253529"/>
    </source>
</evidence>
<dbReference type="Gene3D" id="3.40.50.2300">
    <property type="match status" value="1"/>
</dbReference>
<dbReference type="InterPro" id="IPR000014">
    <property type="entry name" value="PAS"/>
</dbReference>
<evidence type="ECO:0000256" key="4">
    <source>
        <dbReference type="ARBA" id="ARBA00022553"/>
    </source>
</evidence>
<dbReference type="Gene3D" id="3.30.450.20">
    <property type="entry name" value="PAS domain"/>
    <property type="match status" value="2"/>
</dbReference>
<keyword evidence="10" id="KW-0408">Iron</keyword>
<evidence type="ECO:0000256" key="1">
    <source>
        <dbReference type="ARBA" id="ARBA00000085"/>
    </source>
</evidence>
<dbReference type="InterPro" id="IPR004358">
    <property type="entry name" value="Sig_transdc_His_kin-like_C"/>
</dbReference>
<comment type="function">
    <text evidence="12">Putative oxygen sensor; modulates the activity of FixJ, a transcriptional activator of nitrogen fixation fixK gene. FixL probably acts as a kinase that phosphorylates FixJ.</text>
</comment>
<dbReference type="CDD" id="cd00082">
    <property type="entry name" value="HisKA"/>
    <property type="match status" value="1"/>
</dbReference>
<dbReference type="Gene3D" id="3.30.565.10">
    <property type="entry name" value="Histidine kinase-like ATPase, C-terminal domain"/>
    <property type="match status" value="1"/>
</dbReference>
<evidence type="ECO:0000313" key="18">
    <source>
        <dbReference type="EMBL" id="RBP06453.1"/>
    </source>
</evidence>
<dbReference type="InterPro" id="IPR011006">
    <property type="entry name" value="CheY-like_superfamily"/>
</dbReference>
<keyword evidence="8 18" id="KW-0418">Kinase</keyword>
<keyword evidence="19" id="KW-1185">Reference proteome</keyword>
<dbReference type="SUPFAM" id="SSF55785">
    <property type="entry name" value="PYP-like sensor domain (PAS domain)"/>
    <property type="match status" value="2"/>
</dbReference>
<evidence type="ECO:0000256" key="12">
    <source>
        <dbReference type="ARBA" id="ARBA00059827"/>
    </source>
</evidence>
<dbReference type="InterPro" id="IPR003594">
    <property type="entry name" value="HATPase_dom"/>
</dbReference>
<evidence type="ECO:0000259" key="17">
    <source>
        <dbReference type="PROSITE" id="PS50112"/>
    </source>
</evidence>
<dbReference type="Pfam" id="PF00989">
    <property type="entry name" value="PAS"/>
    <property type="match status" value="1"/>
</dbReference>
<dbReference type="GO" id="GO:0006355">
    <property type="term" value="P:regulation of DNA-templated transcription"/>
    <property type="evidence" value="ECO:0007669"/>
    <property type="project" value="InterPro"/>
</dbReference>
<dbReference type="SUPFAM" id="SSF52172">
    <property type="entry name" value="CheY-like"/>
    <property type="match status" value="1"/>
</dbReference>
<dbReference type="Pfam" id="PF00512">
    <property type="entry name" value="HisKA"/>
    <property type="match status" value="1"/>
</dbReference>
<feature type="domain" description="Histidine kinase" evidence="15">
    <location>
        <begin position="291"/>
        <end position="513"/>
    </location>
</feature>
<keyword evidence="5" id="KW-0479">Metal-binding</keyword>
<accession>A0A366EVN2</accession>
<dbReference type="Pfam" id="PF02518">
    <property type="entry name" value="HATPase_c"/>
    <property type="match status" value="1"/>
</dbReference>
<keyword evidence="5" id="KW-0349">Heme</keyword>
<dbReference type="Pfam" id="PF13426">
    <property type="entry name" value="PAS_9"/>
    <property type="match status" value="1"/>
</dbReference>
<evidence type="ECO:0000259" key="15">
    <source>
        <dbReference type="PROSITE" id="PS50109"/>
    </source>
</evidence>
<dbReference type="CDD" id="cd16919">
    <property type="entry name" value="HATPase_CckA-like"/>
    <property type="match status" value="1"/>
</dbReference>
<evidence type="ECO:0000256" key="14">
    <source>
        <dbReference type="PROSITE-ProRule" id="PRU00169"/>
    </source>
</evidence>
<dbReference type="SMART" id="SM00448">
    <property type="entry name" value="REC"/>
    <property type="match status" value="1"/>
</dbReference>
<proteinExistence type="predicted"/>
<dbReference type="InterPro" id="IPR005467">
    <property type="entry name" value="His_kinase_dom"/>
</dbReference>
<organism evidence="18 19">
    <name type="scientific">Roseiarcus fermentans</name>
    <dbReference type="NCBI Taxonomy" id="1473586"/>
    <lineage>
        <taxon>Bacteria</taxon>
        <taxon>Pseudomonadati</taxon>
        <taxon>Pseudomonadota</taxon>
        <taxon>Alphaproteobacteria</taxon>
        <taxon>Hyphomicrobiales</taxon>
        <taxon>Roseiarcaceae</taxon>
        <taxon>Roseiarcus</taxon>
    </lineage>
</organism>
<dbReference type="Gene3D" id="1.10.287.130">
    <property type="match status" value="1"/>
</dbReference>
<evidence type="ECO:0000256" key="9">
    <source>
        <dbReference type="ARBA" id="ARBA00022840"/>
    </source>
</evidence>
<comment type="cofactor">
    <cofactor evidence="2">
        <name>heme</name>
        <dbReference type="ChEBI" id="CHEBI:30413"/>
    </cofactor>
</comment>
<keyword evidence="7" id="KW-0547">Nucleotide-binding</keyword>
<evidence type="ECO:0000256" key="6">
    <source>
        <dbReference type="ARBA" id="ARBA00022679"/>
    </source>
</evidence>
<gene>
    <name evidence="18" type="ORF">DFR50_13010</name>
</gene>
<feature type="domain" description="PAS" evidence="17">
    <location>
        <begin position="28"/>
        <end position="92"/>
    </location>
</feature>
<evidence type="ECO:0000256" key="2">
    <source>
        <dbReference type="ARBA" id="ARBA00001971"/>
    </source>
</evidence>
<comment type="catalytic activity">
    <reaction evidence="1">
        <text>ATP + protein L-histidine = ADP + protein N-phospho-L-histidine.</text>
        <dbReference type="EC" id="2.7.13.3"/>
    </reaction>
</comment>
<evidence type="ECO:0000256" key="8">
    <source>
        <dbReference type="ARBA" id="ARBA00022777"/>
    </source>
</evidence>
<dbReference type="PANTHER" id="PTHR43065:SF49">
    <property type="entry name" value="HISTIDINE KINASE"/>
    <property type="match status" value="1"/>
</dbReference>
<sequence length="653" mass="70703">MSQVIEILSGNVQFECGHRPPGAAMNAELASLADVLDAAVVIIHDVEGRILHWTSGCERLYGYPRSEAVGERVHDLLDTRYPVERAEIVATLAERGAWQGELDHRARDGSRLSVQSLWTTRQSADGATNAVLQNNHDVTSLRRTQAELAAREAHLSSILATVPDAMIVSDDHGVITSFSAGATALFGYSPDEIVGRNVKVLMPGPYRDDHSTYMDNYLRTGEARIIGYGRLVQAVTKDGKIFPVELAIGEATGAGRRIFTGFIRDLSSRQKMEQELRQAQKMDAIGQLTGGVAHDFNNILTAIIANLELLAPMLEDPDHRELAREAQGAAQDGSKLAAQLLAFARRQPLNPKPTDVGRHVAGFAEMLRRTLGEAVALELSVPTEALLAVVDGAQLQNAVLNLAINARDAMPRGGRLAVEISQVRLDPDYAQMYPEVRTGRYVLVTVTDTGSGMTEEVRRKAFDPFFTTKPVGSGTGLGLSMVYGFVKQSGGHIQLYSESGHGTSVRIYLPYAESAEPEAGPSRARPPELPKGSETILLVEDDPRLRRVLSRRLRSLGYAVVEADNGAQAMAELVARPEIALIFTDMVMPGGMTGLELAQAAVAMKPSVKILFTSGYAEPAIARLGLSSGAWLKKPYTADELAEKVREVLRQGG</sequence>
<evidence type="ECO:0000256" key="10">
    <source>
        <dbReference type="ARBA" id="ARBA00023004"/>
    </source>
</evidence>
<evidence type="ECO:0000256" key="13">
    <source>
        <dbReference type="ARBA" id="ARBA00070616"/>
    </source>
</evidence>
<dbReference type="CDD" id="cd00130">
    <property type="entry name" value="PAS"/>
    <property type="match status" value="2"/>
</dbReference>
<dbReference type="SMART" id="SM00387">
    <property type="entry name" value="HATPase_c"/>
    <property type="match status" value="1"/>
</dbReference>
<dbReference type="PANTHER" id="PTHR43065">
    <property type="entry name" value="SENSOR HISTIDINE KINASE"/>
    <property type="match status" value="1"/>
</dbReference>
<dbReference type="EC" id="2.7.13.3" evidence="3"/>
<dbReference type="Proteomes" id="UP000253529">
    <property type="component" value="Unassembled WGS sequence"/>
</dbReference>
<evidence type="ECO:0000256" key="7">
    <source>
        <dbReference type="ARBA" id="ARBA00022741"/>
    </source>
</evidence>
<feature type="modified residue" description="4-aspartylphosphate" evidence="14">
    <location>
        <position position="585"/>
    </location>
</feature>
<dbReference type="InterPro" id="IPR036890">
    <property type="entry name" value="HATPase_C_sf"/>
</dbReference>
<keyword evidence="11" id="KW-0902">Two-component regulatory system</keyword>
<dbReference type="NCBIfam" id="TIGR00229">
    <property type="entry name" value="sensory_box"/>
    <property type="match status" value="2"/>
</dbReference>
<name>A0A366EVN2_9HYPH</name>
<evidence type="ECO:0000256" key="11">
    <source>
        <dbReference type="ARBA" id="ARBA00023012"/>
    </source>
</evidence>
<dbReference type="GO" id="GO:0005524">
    <property type="term" value="F:ATP binding"/>
    <property type="evidence" value="ECO:0007669"/>
    <property type="project" value="UniProtKB-KW"/>
</dbReference>
<dbReference type="FunFam" id="3.30.450.20:FF:000060">
    <property type="entry name" value="Sensor protein FixL"/>
    <property type="match status" value="1"/>
</dbReference>
<dbReference type="InterPro" id="IPR036097">
    <property type="entry name" value="HisK_dim/P_sf"/>
</dbReference>
<evidence type="ECO:0000256" key="3">
    <source>
        <dbReference type="ARBA" id="ARBA00012438"/>
    </source>
</evidence>
<dbReference type="InterPro" id="IPR003661">
    <property type="entry name" value="HisK_dim/P_dom"/>
</dbReference>
<keyword evidence="9" id="KW-0067">ATP-binding</keyword>
<dbReference type="PROSITE" id="PS50112">
    <property type="entry name" value="PAS"/>
    <property type="match status" value="2"/>
</dbReference>
<dbReference type="SMART" id="SM00388">
    <property type="entry name" value="HisKA"/>
    <property type="match status" value="1"/>
</dbReference>
<dbReference type="SUPFAM" id="SSF47384">
    <property type="entry name" value="Homodimeric domain of signal transducing histidine kinase"/>
    <property type="match status" value="1"/>
</dbReference>
<dbReference type="PROSITE" id="PS50110">
    <property type="entry name" value="RESPONSE_REGULATORY"/>
    <property type="match status" value="1"/>
</dbReference>
<reference evidence="18 19" key="1">
    <citation type="submission" date="2018-06" db="EMBL/GenBank/DDBJ databases">
        <title>Genomic Encyclopedia of Type Strains, Phase IV (KMG-IV): sequencing the most valuable type-strain genomes for metagenomic binning, comparative biology and taxonomic classification.</title>
        <authorList>
            <person name="Goeker M."/>
        </authorList>
    </citation>
    <scope>NUCLEOTIDE SEQUENCE [LARGE SCALE GENOMIC DNA]</scope>
    <source>
        <strain evidence="18 19">DSM 24875</strain>
    </source>
</reference>
<dbReference type="InterPro" id="IPR013767">
    <property type="entry name" value="PAS_fold"/>
</dbReference>
<protein>
    <recommendedName>
        <fullName evidence="13">Sensor protein FixL</fullName>
        <ecNumber evidence="3">2.7.13.3</ecNumber>
    </recommendedName>
</protein>
<dbReference type="PRINTS" id="PR00344">
    <property type="entry name" value="BCTRLSENSOR"/>
</dbReference>
<dbReference type="SUPFAM" id="SSF55874">
    <property type="entry name" value="ATPase domain of HSP90 chaperone/DNA topoisomerase II/histidine kinase"/>
    <property type="match status" value="1"/>
</dbReference>
<dbReference type="AlphaFoldDB" id="A0A366EVN2"/>
<keyword evidence="6" id="KW-0808">Transferase</keyword>
<evidence type="ECO:0000259" key="16">
    <source>
        <dbReference type="PROSITE" id="PS50110"/>
    </source>
</evidence>
<comment type="caution">
    <text evidence="18">The sequence shown here is derived from an EMBL/GenBank/DDBJ whole genome shotgun (WGS) entry which is preliminary data.</text>
</comment>
<dbReference type="PROSITE" id="PS50109">
    <property type="entry name" value="HIS_KIN"/>
    <property type="match status" value="1"/>
</dbReference>
<evidence type="ECO:0000256" key="5">
    <source>
        <dbReference type="ARBA" id="ARBA00022617"/>
    </source>
</evidence>
<dbReference type="InterPro" id="IPR001789">
    <property type="entry name" value="Sig_transdc_resp-reg_receiver"/>
</dbReference>
<keyword evidence="4 14" id="KW-0597">Phosphoprotein</keyword>
<dbReference type="SMART" id="SM00091">
    <property type="entry name" value="PAS"/>
    <property type="match status" value="2"/>
</dbReference>
<dbReference type="InterPro" id="IPR035965">
    <property type="entry name" value="PAS-like_dom_sf"/>
</dbReference>
<feature type="domain" description="Response regulatory" evidence="16">
    <location>
        <begin position="535"/>
        <end position="649"/>
    </location>
</feature>